<keyword evidence="1" id="KW-0812">Transmembrane</keyword>
<dbReference type="EMBL" id="UINC01191060">
    <property type="protein sequence ID" value="SVE05509.1"/>
    <property type="molecule type" value="Genomic_DNA"/>
</dbReference>
<organism evidence="2">
    <name type="scientific">marine metagenome</name>
    <dbReference type="NCBI Taxonomy" id="408172"/>
    <lineage>
        <taxon>unclassified sequences</taxon>
        <taxon>metagenomes</taxon>
        <taxon>ecological metagenomes</taxon>
    </lineage>
</organism>
<dbReference type="AlphaFoldDB" id="A0A383AD53"/>
<evidence type="ECO:0000313" key="2">
    <source>
        <dbReference type="EMBL" id="SVE05509.1"/>
    </source>
</evidence>
<proteinExistence type="predicted"/>
<sequence length="76" mass="8703">MTNRLLIGNALTGTMVMSGKLEKELSYEEERQIAQKSNTYLPKRKLNRWMIMGVLLMEISAAAGLLYLVYRIYTSS</sequence>
<reference evidence="2" key="1">
    <citation type="submission" date="2018-05" db="EMBL/GenBank/DDBJ databases">
        <authorList>
            <person name="Lanie J.A."/>
            <person name="Ng W.-L."/>
            <person name="Kazmierczak K.M."/>
            <person name="Andrzejewski T.M."/>
            <person name="Davidsen T.M."/>
            <person name="Wayne K.J."/>
            <person name="Tettelin H."/>
            <person name="Glass J.I."/>
            <person name="Rusch D."/>
            <person name="Podicherti R."/>
            <person name="Tsui H.-C.T."/>
            <person name="Winkler M.E."/>
        </authorList>
    </citation>
    <scope>NUCLEOTIDE SEQUENCE</scope>
</reference>
<protein>
    <submittedName>
        <fullName evidence="2">Uncharacterized protein</fullName>
    </submittedName>
</protein>
<accession>A0A383AD53</accession>
<keyword evidence="1" id="KW-1133">Transmembrane helix</keyword>
<name>A0A383AD53_9ZZZZ</name>
<evidence type="ECO:0000256" key="1">
    <source>
        <dbReference type="SAM" id="Phobius"/>
    </source>
</evidence>
<gene>
    <name evidence="2" type="ORF">METZ01_LOCUS458363</name>
</gene>
<feature type="transmembrane region" description="Helical" evidence="1">
    <location>
        <begin position="49"/>
        <end position="70"/>
    </location>
</feature>
<keyword evidence="1" id="KW-0472">Membrane</keyword>